<feature type="active site" evidence="11">
    <location>
        <position position="108"/>
    </location>
</feature>
<keyword evidence="4 11" id="KW-0028">Amino-acid biosynthesis</keyword>
<accession>A0A417Z3S2</accession>
<evidence type="ECO:0000256" key="9">
    <source>
        <dbReference type="ARBA" id="ARBA00023304"/>
    </source>
</evidence>
<dbReference type="SUPFAM" id="SSF51735">
    <property type="entry name" value="NAD(P)-binding Rossmann-fold domains"/>
    <property type="match status" value="1"/>
</dbReference>
<dbReference type="PIRSF" id="PIRSF000116">
    <property type="entry name" value="IlvC_gammaproteo"/>
    <property type="match status" value="1"/>
</dbReference>
<dbReference type="GO" id="GO:0009099">
    <property type="term" value="P:L-valine biosynthetic process"/>
    <property type="evidence" value="ECO:0007669"/>
    <property type="project" value="UniProtKB-UniRule"/>
</dbReference>
<keyword evidence="5 11" id="KW-0479">Metal-binding</keyword>
<dbReference type="GO" id="GO:0000287">
    <property type="term" value="F:magnesium ion binding"/>
    <property type="evidence" value="ECO:0007669"/>
    <property type="project" value="UniProtKB-UniRule"/>
</dbReference>
<dbReference type="InterPro" id="IPR014359">
    <property type="entry name" value="KARI_prok"/>
</dbReference>
<dbReference type="Proteomes" id="UP000285376">
    <property type="component" value="Unassembled WGS sequence"/>
</dbReference>
<keyword evidence="7 11" id="KW-0521">NADP</keyword>
<feature type="binding site" evidence="11 12">
    <location>
        <position position="191"/>
    </location>
    <ligand>
        <name>Mg(2+)</name>
        <dbReference type="ChEBI" id="CHEBI:18420"/>
        <label>2</label>
    </ligand>
</feature>
<evidence type="ECO:0000256" key="12">
    <source>
        <dbReference type="PROSITE-ProRule" id="PRU01198"/>
    </source>
</evidence>
<proteinExistence type="inferred from homology"/>
<feature type="binding site" evidence="11 12">
    <location>
        <position position="195"/>
    </location>
    <ligand>
        <name>Mg(2+)</name>
        <dbReference type="ChEBI" id="CHEBI:18420"/>
        <label>1</label>
    </ligand>
</feature>
<dbReference type="Gene3D" id="6.10.240.10">
    <property type="match status" value="1"/>
</dbReference>
<evidence type="ECO:0000256" key="10">
    <source>
        <dbReference type="ARBA" id="ARBA00049021"/>
    </source>
</evidence>
<dbReference type="GO" id="GO:0005829">
    <property type="term" value="C:cytosol"/>
    <property type="evidence" value="ECO:0007669"/>
    <property type="project" value="TreeGrafter"/>
</dbReference>
<dbReference type="GO" id="GO:0004455">
    <property type="term" value="F:ketol-acid reductoisomerase activity"/>
    <property type="evidence" value="ECO:0007669"/>
    <property type="project" value="UniProtKB-UniRule"/>
</dbReference>
<dbReference type="InterPro" id="IPR013023">
    <property type="entry name" value="KARI"/>
</dbReference>
<dbReference type="FunFam" id="3.40.50.720:FF:000023">
    <property type="entry name" value="Ketol-acid reductoisomerase (NADP(+))"/>
    <property type="match status" value="1"/>
</dbReference>
<dbReference type="GO" id="GO:0009097">
    <property type="term" value="P:isoleucine biosynthetic process"/>
    <property type="evidence" value="ECO:0007669"/>
    <property type="project" value="UniProtKB-UniRule"/>
</dbReference>
<reference evidence="15 16" key="1">
    <citation type="submission" date="2018-08" db="EMBL/GenBank/DDBJ databases">
        <title>Whole genome sequence analysis of Dermacoccus abyssi bacteria isolated from Deep Mariana trench Micromonospora spp reveals genes involved in the environmental adaptation and production of secondary metabolites.</title>
        <authorList>
            <person name="Abdel-Mageed W.M."/>
            <person name="Lehri B."/>
            <person name="Nouioui I."/>
            <person name="Goodfellow I."/>
            <person name="Jaspars M."/>
            <person name="Karlyshev A."/>
        </authorList>
    </citation>
    <scope>NUCLEOTIDE SEQUENCE [LARGE SCALE GENOMIC DNA]</scope>
    <source>
        <strain evidence="15 16">MT1.1</strain>
    </source>
</reference>
<comment type="catalytic activity">
    <reaction evidence="10 11">
        <text>(2R)-2,3-dihydroxy-3-methylbutanoate + NADP(+) = (2S)-2-acetolactate + NADPH + H(+)</text>
        <dbReference type="Rhea" id="RHEA:22068"/>
        <dbReference type="ChEBI" id="CHEBI:15378"/>
        <dbReference type="ChEBI" id="CHEBI:49072"/>
        <dbReference type="ChEBI" id="CHEBI:57783"/>
        <dbReference type="ChEBI" id="CHEBI:58349"/>
        <dbReference type="ChEBI" id="CHEBI:58476"/>
        <dbReference type="EC" id="1.1.1.86"/>
    </reaction>
</comment>
<comment type="cofactor">
    <cofactor evidence="11">
        <name>Mg(2+)</name>
        <dbReference type="ChEBI" id="CHEBI:18420"/>
    </cofactor>
    <text evidence="11">Binds 2 magnesium ions per subunit.</text>
</comment>
<keyword evidence="8 11" id="KW-0560">Oxidoreductase</keyword>
<dbReference type="GO" id="GO:0016853">
    <property type="term" value="F:isomerase activity"/>
    <property type="evidence" value="ECO:0007669"/>
    <property type="project" value="UniProtKB-KW"/>
</dbReference>
<evidence type="ECO:0000256" key="4">
    <source>
        <dbReference type="ARBA" id="ARBA00022605"/>
    </source>
</evidence>
<dbReference type="EC" id="1.1.1.86" evidence="11"/>
<organism evidence="15 16">
    <name type="scientific">Dermacoccus abyssi</name>
    <dbReference type="NCBI Taxonomy" id="322596"/>
    <lineage>
        <taxon>Bacteria</taxon>
        <taxon>Bacillati</taxon>
        <taxon>Actinomycetota</taxon>
        <taxon>Actinomycetes</taxon>
        <taxon>Micrococcales</taxon>
        <taxon>Dermacoccaceae</taxon>
        <taxon>Dermacoccus</taxon>
    </lineage>
</organism>
<dbReference type="RefSeq" id="WP_047311330.1">
    <property type="nucleotide sequence ID" value="NZ_CBCRVH010000004.1"/>
</dbReference>
<feature type="binding site" evidence="11">
    <location>
        <position position="53"/>
    </location>
    <ligand>
        <name>NADP(+)</name>
        <dbReference type="ChEBI" id="CHEBI:58349"/>
    </ligand>
</feature>
<feature type="binding site" evidence="11 12">
    <location>
        <position position="227"/>
    </location>
    <ligand>
        <name>Mg(2+)</name>
        <dbReference type="ChEBI" id="CHEBI:18420"/>
        <label>2</label>
    </ligand>
</feature>
<dbReference type="UniPathway" id="UPA00047">
    <property type="reaction ID" value="UER00056"/>
</dbReference>
<name>A0A417Z3S2_9MICO</name>
<keyword evidence="6 11" id="KW-0460">Magnesium</keyword>
<dbReference type="Pfam" id="PF07991">
    <property type="entry name" value="KARI_N"/>
    <property type="match status" value="1"/>
</dbReference>
<evidence type="ECO:0000313" key="15">
    <source>
        <dbReference type="EMBL" id="RHW44820.1"/>
    </source>
</evidence>
<feature type="binding site" evidence="11">
    <location>
        <position position="51"/>
    </location>
    <ligand>
        <name>NADP(+)</name>
        <dbReference type="ChEBI" id="CHEBI:58349"/>
    </ligand>
</feature>
<dbReference type="PROSITE" id="PS51851">
    <property type="entry name" value="KARI_C"/>
    <property type="match status" value="1"/>
</dbReference>
<dbReference type="InterPro" id="IPR008927">
    <property type="entry name" value="6-PGluconate_DH-like_C_sf"/>
</dbReference>
<evidence type="ECO:0000256" key="1">
    <source>
        <dbReference type="ARBA" id="ARBA00004864"/>
    </source>
</evidence>
<feature type="domain" description="KARI C-terminal knotted" evidence="14">
    <location>
        <begin position="183"/>
        <end position="328"/>
    </location>
</feature>
<feature type="binding site" evidence="11 12">
    <location>
        <position position="231"/>
    </location>
    <ligand>
        <name>Mg(2+)</name>
        <dbReference type="ChEBI" id="CHEBI:18420"/>
        <label>2</label>
    </ligand>
</feature>
<evidence type="ECO:0000313" key="16">
    <source>
        <dbReference type="Proteomes" id="UP000285376"/>
    </source>
</evidence>
<feature type="binding site" evidence="11 12">
    <location>
        <position position="252"/>
    </location>
    <ligand>
        <name>substrate</name>
    </ligand>
</feature>
<dbReference type="SUPFAM" id="SSF48179">
    <property type="entry name" value="6-phosphogluconate dehydrogenase C-terminal domain-like"/>
    <property type="match status" value="1"/>
</dbReference>
<dbReference type="PANTHER" id="PTHR21371:SF1">
    <property type="entry name" value="KETOL-ACID REDUCTOISOMERASE, MITOCHONDRIAL"/>
    <property type="match status" value="1"/>
</dbReference>
<dbReference type="Gene3D" id="3.40.50.720">
    <property type="entry name" value="NAD(P)-binding Rossmann-like Domain"/>
    <property type="match status" value="1"/>
</dbReference>
<sequence length="344" mass="37125">MAEMFYDDNADLSVIQGKKVAVIGYGSQGHAHALNLRDSGVDVRVGLAEGSKSKEKAENEGLKVLSVAEAVAEADVVVILTPDQVQRTVYSNDIKPNLKPGTTLLFGHGFNIRFGYITPESDADVVMVAPKGPGHLVRREYVDGRGVPVIVAVEQDASGNAWDLAASYAKAIGGLRAGGIKTTFTEETETDLFGEQAVLCGGASQLVMYGFETLTEAGYQPEVAYFECLHELKLIVDLMVEGGIAKQRWSVSDTAEFGDYVSGPRVIDERVKENMKGVLADIQSGAFAKRFIEDQDAGAPEFKRLREKGASHPIEKTGKELRGLMSWLKDADTDSDYVEGSAGR</sequence>
<evidence type="ECO:0000256" key="11">
    <source>
        <dbReference type="HAMAP-Rule" id="MF_00435"/>
    </source>
</evidence>
<comment type="caution">
    <text evidence="11">Lacks conserved residue(s) required for the propagation of feature annotation.</text>
</comment>
<dbReference type="UniPathway" id="UPA00049">
    <property type="reaction ID" value="UER00060"/>
</dbReference>
<evidence type="ECO:0000256" key="8">
    <source>
        <dbReference type="ARBA" id="ARBA00023002"/>
    </source>
</evidence>
<feature type="binding site" evidence="11 12">
    <location>
        <position position="191"/>
    </location>
    <ligand>
        <name>Mg(2+)</name>
        <dbReference type="ChEBI" id="CHEBI:18420"/>
        <label>1</label>
    </ligand>
</feature>
<dbReference type="GO" id="GO:0050661">
    <property type="term" value="F:NADP binding"/>
    <property type="evidence" value="ECO:0007669"/>
    <property type="project" value="InterPro"/>
</dbReference>
<dbReference type="PANTHER" id="PTHR21371">
    <property type="entry name" value="KETOL-ACID REDUCTOISOMERASE, MITOCHONDRIAL"/>
    <property type="match status" value="1"/>
</dbReference>
<evidence type="ECO:0000256" key="2">
    <source>
        <dbReference type="ARBA" id="ARBA00004885"/>
    </source>
</evidence>
<comment type="catalytic activity">
    <reaction evidence="11">
        <text>(2R,3R)-2,3-dihydroxy-3-methylpentanoate + NADP(+) = (S)-2-ethyl-2-hydroxy-3-oxobutanoate + NADPH + H(+)</text>
        <dbReference type="Rhea" id="RHEA:13493"/>
        <dbReference type="ChEBI" id="CHEBI:15378"/>
        <dbReference type="ChEBI" id="CHEBI:49256"/>
        <dbReference type="ChEBI" id="CHEBI:49258"/>
        <dbReference type="ChEBI" id="CHEBI:57783"/>
        <dbReference type="ChEBI" id="CHEBI:58349"/>
        <dbReference type="EC" id="1.1.1.86"/>
    </reaction>
</comment>
<keyword evidence="9 11" id="KW-0100">Branched-chain amino acid biosynthesis</keyword>
<evidence type="ECO:0000256" key="3">
    <source>
        <dbReference type="ARBA" id="ARBA00010318"/>
    </source>
</evidence>
<dbReference type="InterPro" id="IPR036291">
    <property type="entry name" value="NAD(P)-bd_dom_sf"/>
</dbReference>
<dbReference type="NCBIfam" id="NF004017">
    <property type="entry name" value="PRK05479.1"/>
    <property type="match status" value="1"/>
</dbReference>
<evidence type="ECO:0000259" key="14">
    <source>
        <dbReference type="PROSITE" id="PS51851"/>
    </source>
</evidence>
<evidence type="ECO:0000259" key="13">
    <source>
        <dbReference type="PROSITE" id="PS51850"/>
    </source>
</evidence>
<dbReference type="EMBL" id="QWLM01000013">
    <property type="protein sequence ID" value="RHW44820.1"/>
    <property type="molecule type" value="Genomic_DNA"/>
</dbReference>
<feature type="binding site" evidence="11">
    <location>
        <begin position="25"/>
        <end position="28"/>
    </location>
    <ligand>
        <name>NADP(+)</name>
        <dbReference type="ChEBI" id="CHEBI:58349"/>
    </ligand>
</feature>
<dbReference type="InterPro" id="IPR000506">
    <property type="entry name" value="KARI_C"/>
</dbReference>
<dbReference type="PROSITE" id="PS51850">
    <property type="entry name" value="KARI_N"/>
    <property type="match status" value="1"/>
</dbReference>
<evidence type="ECO:0000256" key="5">
    <source>
        <dbReference type="ARBA" id="ARBA00022723"/>
    </source>
</evidence>
<dbReference type="Pfam" id="PF01450">
    <property type="entry name" value="KARI_C"/>
    <property type="match status" value="1"/>
</dbReference>
<protein>
    <recommendedName>
        <fullName evidence="11">Ketol-acid reductoisomerase (NADP(+))</fullName>
        <shortName evidence="11">KARI</shortName>
        <ecNumber evidence="11">1.1.1.86</ecNumber>
    </recommendedName>
    <alternativeName>
        <fullName evidence="11">Acetohydroxy-acid isomeroreductase</fullName>
        <shortName evidence="11">AHIR</shortName>
    </alternativeName>
    <alternativeName>
        <fullName evidence="11">Alpha-keto-beta-hydroxylacyl reductoisomerase</fullName>
    </alternativeName>
</protein>
<gene>
    <name evidence="11" type="primary">ilvC</name>
    <name evidence="15" type="ORF">D1832_11250</name>
</gene>
<feature type="binding site" evidence="11">
    <location>
        <position position="134"/>
    </location>
    <ligand>
        <name>NADP(+)</name>
        <dbReference type="ChEBI" id="CHEBI:58349"/>
    </ligand>
</feature>
<comment type="caution">
    <text evidence="15">The sequence shown here is derived from an EMBL/GenBank/DDBJ whole genome shotgun (WGS) entry which is preliminary data.</text>
</comment>
<dbReference type="NCBIfam" id="TIGR00465">
    <property type="entry name" value="ilvC"/>
    <property type="match status" value="1"/>
</dbReference>
<comment type="function">
    <text evidence="11">Involved in the biosynthesis of branched-chain amino acids (BCAA). Catalyzes an alkyl-migration followed by a ketol-acid reduction of (S)-2-acetolactate (S2AL) to yield (R)-2,3-dihydroxy-isovalerate. In the isomerase reaction, S2AL is rearranged via a Mg-dependent methyl migration to produce 3-hydroxy-3-methyl-2-ketobutyrate (HMKB). In the reductase reaction, this 2-ketoacid undergoes a metal-dependent reduction by NADPH to yield (R)-2,3-dihydroxy-isovalerate.</text>
</comment>
<dbReference type="InterPro" id="IPR013116">
    <property type="entry name" value="KARI_N"/>
</dbReference>
<keyword evidence="15" id="KW-0413">Isomerase</keyword>
<evidence type="ECO:0000256" key="6">
    <source>
        <dbReference type="ARBA" id="ARBA00022842"/>
    </source>
</evidence>
<comment type="similarity">
    <text evidence="3 11 12">Belongs to the ketol-acid reductoisomerase family.</text>
</comment>
<comment type="pathway">
    <text evidence="2 11">Amino-acid biosynthesis; L-isoleucine biosynthesis; L-isoleucine from 2-oxobutanoate: step 2/4.</text>
</comment>
<feature type="domain" description="KARI N-terminal Rossmann" evidence="13">
    <location>
        <begin position="2"/>
        <end position="182"/>
    </location>
</feature>
<evidence type="ECO:0000256" key="7">
    <source>
        <dbReference type="ARBA" id="ARBA00022857"/>
    </source>
</evidence>
<comment type="pathway">
    <text evidence="1 11">Amino-acid biosynthesis; L-valine biosynthesis; L-valine from pyruvate: step 2/4.</text>
</comment>
<dbReference type="HAMAP" id="MF_00435">
    <property type="entry name" value="IlvC"/>
    <property type="match status" value="1"/>
</dbReference>
<dbReference type="NCBIfam" id="NF009940">
    <property type="entry name" value="PRK13403.1"/>
    <property type="match status" value="1"/>
</dbReference>
<dbReference type="AlphaFoldDB" id="A0A417Z3S2"/>